<evidence type="ECO:0000313" key="4">
    <source>
        <dbReference type="Proteomes" id="UP000444721"/>
    </source>
</evidence>
<reference evidence="3 4" key="1">
    <citation type="journal article" date="2019" name="Sci. Rep.">
        <title>Nanopore sequencing improves the draft genome of the human pathogenic amoeba Naegleria fowleri.</title>
        <authorList>
            <person name="Liechti N."/>
            <person name="Schurch N."/>
            <person name="Bruggmann R."/>
            <person name="Wittwer M."/>
        </authorList>
    </citation>
    <scope>NUCLEOTIDE SEQUENCE [LARGE SCALE GENOMIC DNA]</scope>
    <source>
        <strain evidence="3 4">ATCC 30894</strain>
    </source>
</reference>
<feature type="compositionally biased region" description="Basic residues" evidence="1">
    <location>
        <begin position="221"/>
        <end position="232"/>
    </location>
</feature>
<dbReference type="RefSeq" id="XP_044565196.1">
    <property type="nucleotide sequence ID" value="XM_044704355.1"/>
</dbReference>
<protein>
    <recommendedName>
        <fullName evidence="2">DM8 domain-containing protein</fullName>
    </recommendedName>
</protein>
<dbReference type="InterPro" id="IPR056520">
    <property type="entry name" value="ARM_KDM8_N"/>
</dbReference>
<evidence type="ECO:0000313" key="3">
    <source>
        <dbReference type="EMBL" id="KAF0980483.1"/>
    </source>
</evidence>
<name>A0A6A5BR08_NAEFO</name>
<dbReference type="GeneID" id="68120912"/>
<dbReference type="AlphaFoldDB" id="A0A6A5BR08"/>
<comment type="caution">
    <text evidence="3">The sequence shown here is derived from an EMBL/GenBank/DDBJ whole genome shotgun (WGS) entry which is preliminary data.</text>
</comment>
<dbReference type="VEuPathDB" id="AmoebaDB:NF0043830"/>
<evidence type="ECO:0000256" key="1">
    <source>
        <dbReference type="SAM" id="MobiDB-lite"/>
    </source>
</evidence>
<organism evidence="3 4">
    <name type="scientific">Naegleria fowleri</name>
    <name type="common">Brain eating amoeba</name>
    <dbReference type="NCBI Taxonomy" id="5763"/>
    <lineage>
        <taxon>Eukaryota</taxon>
        <taxon>Discoba</taxon>
        <taxon>Heterolobosea</taxon>
        <taxon>Tetramitia</taxon>
        <taxon>Eutetramitia</taxon>
        <taxon>Vahlkampfiidae</taxon>
        <taxon>Naegleria</taxon>
    </lineage>
</organism>
<dbReference type="Proteomes" id="UP000444721">
    <property type="component" value="Unassembled WGS sequence"/>
</dbReference>
<sequence>MNSSTQLGKLAFDLFAKVLECNRSNGNNDLEIKHHNDEIYEDDEFLLLFNIHQIKTKILFRSQSVHLLLDLLFKHLLMEIEQQDDQNLPCSDQEQKIQQLLDQLMEISWTQLHTGHWSDVCPEWRSLFGLISLLHVAFNIYKRSEHILNGNKELDPQFMKQLLKKCDEGLMMGDDTYRQYIHNFADSIHDFLIEKLGIPPLTCGNDKNKDDEMENEENTSSKKRKKENYHKI</sequence>
<feature type="region of interest" description="Disordered" evidence="1">
    <location>
        <begin position="204"/>
        <end position="232"/>
    </location>
</feature>
<dbReference type="OrthoDB" id="47172at2759"/>
<dbReference type="EMBL" id="VFQX01000019">
    <property type="protein sequence ID" value="KAF0980483.1"/>
    <property type="molecule type" value="Genomic_DNA"/>
</dbReference>
<accession>A0A6A5BR08</accession>
<feature type="domain" description="DM8" evidence="2">
    <location>
        <begin position="105"/>
        <end position="184"/>
    </location>
</feature>
<proteinExistence type="predicted"/>
<keyword evidence="4" id="KW-1185">Reference proteome</keyword>
<dbReference type="VEuPathDB" id="AmoebaDB:NfTy_027050"/>
<dbReference type="Pfam" id="PF24472">
    <property type="entry name" value="ARM_KDM8_N"/>
    <property type="match status" value="1"/>
</dbReference>
<evidence type="ECO:0000259" key="2">
    <source>
        <dbReference type="Pfam" id="PF24472"/>
    </source>
</evidence>
<gene>
    <name evidence="3" type="ORF">FDP41_013697</name>
</gene>
<dbReference type="VEuPathDB" id="AmoebaDB:FDP41_013697"/>